<evidence type="ECO:0000313" key="3">
    <source>
        <dbReference type="Proteomes" id="UP000298061"/>
    </source>
</evidence>
<keyword evidence="3" id="KW-1185">Reference proteome</keyword>
<protein>
    <submittedName>
        <fullName evidence="2">Uncharacterized protein</fullName>
    </submittedName>
</protein>
<comment type="caution">
    <text evidence="2">The sequence shown here is derived from an EMBL/GenBank/DDBJ whole genome shotgun (WGS) entry which is preliminary data.</text>
</comment>
<gene>
    <name evidence="2" type="ORF">EWM64_g3839</name>
</gene>
<evidence type="ECO:0000313" key="2">
    <source>
        <dbReference type="EMBL" id="TFY80168.1"/>
    </source>
</evidence>
<evidence type="ECO:0000256" key="1">
    <source>
        <dbReference type="SAM" id="MobiDB-lite"/>
    </source>
</evidence>
<dbReference type="EMBL" id="SFCI01000380">
    <property type="protein sequence ID" value="TFY80168.1"/>
    <property type="molecule type" value="Genomic_DNA"/>
</dbReference>
<proteinExistence type="predicted"/>
<dbReference type="AlphaFoldDB" id="A0A4Z0A397"/>
<reference evidence="2 3" key="1">
    <citation type="submission" date="2019-02" db="EMBL/GenBank/DDBJ databases">
        <title>Genome sequencing of the rare red list fungi Hericium alpestre (H. flagellum).</title>
        <authorList>
            <person name="Buettner E."/>
            <person name="Kellner H."/>
        </authorList>
    </citation>
    <scope>NUCLEOTIDE SEQUENCE [LARGE SCALE GENOMIC DNA]</scope>
    <source>
        <strain evidence="2 3">DSM 108284</strain>
    </source>
</reference>
<sequence>MSITVQYNPAPSRAHQSTHHKHERASKPPLPNTHEALERQPRQHHPLVLRARQPRNTHAHRRRALQPRQRRLRPEDHLRAHAVSTPKRARRGTHLADEVAELALAPGQHLERHVNGSRFNMDPAPGSSRAGAFNPPPQFHAPAPHTAFGETGPASLNMPPELDKIPEMSYFGQELGPAPAAAPTPMQYQGTAARNPDPLASFSERPFDPQDRAAFEYALEDLATDGQFGVDRDTMMMWSTLPVAVDGEDWDTFMSNAAGWSNFPSQQ</sequence>
<name>A0A4Z0A397_9AGAM</name>
<accession>A0A4Z0A397</accession>
<feature type="region of interest" description="Disordered" evidence="1">
    <location>
        <begin position="1"/>
        <end position="76"/>
    </location>
</feature>
<feature type="compositionally biased region" description="Basic residues" evidence="1">
    <location>
        <begin position="42"/>
        <end position="71"/>
    </location>
</feature>
<dbReference type="OrthoDB" id="3288613at2759"/>
<organism evidence="2 3">
    <name type="scientific">Hericium alpestre</name>
    <dbReference type="NCBI Taxonomy" id="135208"/>
    <lineage>
        <taxon>Eukaryota</taxon>
        <taxon>Fungi</taxon>
        <taxon>Dikarya</taxon>
        <taxon>Basidiomycota</taxon>
        <taxon>Agaricomycotina</taxon>
        <taxon>Agaricomycetes</taxon>
        <taxon>Russulales</taxon>
        <taxon>Hericiaceae</taxon>
        <taxon>Hericium</taxon>
    </lineage>
</organism>
<dbReference type="Proteomes" id="UP000298061">
    <property type="component" value="Unassembled WGS sequence"/>
</dbReference>